<evidence type="ECO:0000256" key="9">
    <source>
        <dbReference type="ARBA" id="ARBA00023295"/>
    </source>
</evidence>
<dbReference type="Gene3D" id="2.60.60.40">
    <property type="match status" value="2"/>
</dbReference>
<keyword evidence="6" id="KW-0106">Calcium</keyword>
<comment type="caution">
    <text evidence="13">The sequence shown here is derived from an EMBL/GenBank/DDBJ whole genome shotgun (WGS) entry which is preliminary data.</text>
</comment>
<evidence type="ECO:0000256" key="6">
    <source>
        <dbReference type="ARBA" id="ARBA00022837"/>
    </source>
</evidence>
<sequence>MATTQSLAATRIVVNAYGASAGGVWPHFRLIADGKDVGQSTAGSASPTAYSFDTQLTAGQPHTIQVYFDNDAYLNGEDRNLGLKSIVVNGHTMLPTDSGVTYDRFALDGQDVVAGQEGMWWQGAIAFTAPASAFAATPAATPAPPPAASGSTIKVNASGSPAGGVNAHFKLLVDGQKVGEATVGTTAKDYSFTANLTADQAHKVQIQYDNDAVINGQDRSLYVNTVTINGHAVKATDANVSYDKGALDGKDVVAGQSGMWWNGTLVVNAEKSWFPGSTTVPTTPTAPTSPTPAAPTPTAPSLSVDGVTVTEPGTTTTTSGGGIASGFLHTSGNQIVDSAGHNVRLTGVNWFGFETETGVPHGLWTRGYQEMMGQMKSLGFNVIRLPFSDSALAASPGANTIDYSKNPDLSGLSSLQVMDKIVDYAGKIGMKIILDHHRSSTGNSANENGLWYDSQYPEAKMIENWKMLAQRYKGNDTVIGADLHNEPHGPATWGDNGANDWAHAAERIGNAIQSVNKDWLMIVEGTEVYNNQWDWWGGNLRGAKAYDVQFNTPDKLVYSVHSYGPSLHTQSWFQDSAYPNNLPGVYTDNWGWLMRDNKHPVLVGEFGAYMQTTADQQYMAKLTQYMNGDLDGNGTLDLGAGKQGASWTYWSWNPNSGDTGGILTDDWKTVDATKYNAIKGALYNGTSTTTVTPGQTDAVFTIKLSQAAANAVTVNYTTVDGTAKAGSDYKAASGSVTFNAGETAKQVKVTVLGDTATEGTETFGLKLSAATNATISTTQGTGTITEAAKAAALSLSDDGVDLWATVAARPADTTVASASLPVTPVADPAEMASGFNPHHPHDWSDHAAWHHQDAA</sequence>
<feature type="region of interest" description="Disordered" evidence="11">
    <location>
        <begin position="829"/>
        <end position="855"/>
    </location>
</feature>
<dbReference type="EC" id="3.2.1.4" evidence="2"/>
<evidence type="ECO:0000256" key="5">
    <source>
        <dbReference type="ARBA" id="ARBA00022801"/>
    </source>
</evidence>
<feature type="compositionally biased region" description="Basic and acidic residues" evidence="11">
    <location>
        <begin position="839"/>
        <end position="855"/>
    </location>
</feature>
<evidence type="ECO:0000256" key="2">
    <source>
        <dbReference type="ARBA" id="ARBA00012601"/>
    </source>
</evidence>
<keyword evidence="9 13" id="KW-0326">Glycosidase</keyword>
<feature type="region of interest" description="Disordered" evidence="11">
    <location>
        <begin position="276"/>
        <end position="305"/>
    </location>
</feature>
<feature type="compositionally biased region" description="Low complexity" evidence="11">
    <location>
        <begin position="276"/>
        <end position="286"/>
    </location>
</feature>
<keyword evidence="7" id="KW-0136">Cellulose degradation</keyword>
<dbReference type="EMBL" id="JAGINP010000010">
    <property type="protein sequence ID" value="MBP2293366.1"/>
    <property type="molecule type" value="Genomic_DNA"/>
</dbReference>
<feature type="compositionally biased region" description="Pro residues" evidence="11">
    <location>
        <begin position="287"/>
        <end position="298"/>
    </location>
</feature>
<keyword evidence="3" id="KW-0732">Signal</keyword>
<dbReference type="Gene3D" id="3.20.20.80">
    <property type="entry name" value="Glycosidases"/>
    <property type="match status" value="1"/>
</dbReference>
<keyword evidence="4" id="KW-0677">Repeat</keyword>
<evidence type="ECO:0000259" key="12">
    <source>
        <dbReference type="SMART" id="SM00237"/>
    </source>
</evidence>
<dbReference type="InterPro" id="IPR031768">
    <property type="entry name" value="CBM60_xylan-bd"/>
</dbReference>
<evidence type="ECO:0000256" key="10">
    <source>
        <dbReference type="ARBA" id="ARBA00023326"/>
    </source>
</evidence>
<comment type="catalytic activity">
    <reaction evidence="1">
        <text>Endohydrolysis of (1-&gt;4)-beta-D-glucosidic linkages in cellulose, lichenin and cereal beta-D-glucans.</text>
        <dbReference type="EC" id="3.2.1.4"/>
    </reaction>
</comment>
<keyword evidence="14" id="KW-1185">Reference proteome</keyword>
<proteinExistence type="predicted"/>
<organism evidence="13 14">
    <name type="scientific">Azospirillum rugosum</name>
    <dbReference type="NCBI Taxonomy" id="416170"/>
    <lineage>
        <taxon>Bacteria</taxon>
        <taxon>Pseudomonadati</taxon>
        <taxon>Pseudomonadota</taxon>
        <taxon>Alphaproteobacteria</taxon>
        <taxon>Rhodospirillales</taxon>
        <taxon>Azospirillaceae</taxon>
        <taxon>Azospirillum</taxon>
    </lineage>
</organism>
<dbReference type="PANTHER" id="PTHR35923:SF2">
    <property type="entry name" value="ENDOGLUCANASE"/>
    <property type="match status" value="1"/>
</dbReference>
<evidence type="ECO:0000256" key="7">
    <source>
        <dbReference type="ARBA" id="ARBA00023001"/>
    </source>
</evidence>
<dbReference type="Gene3D" id="2.60.40.2030">
    <property type="match status" value="1"/>
</dbReference>
<reference evidence="13 14" key="1">
    <citation type="submission" date="2021-03" db="EMBL/GenBank/DDBJ databases">
        <title>Genomic Encyclopedia of Type Strains, Phase III (KMG-III): the genomes of soil and plant-associated and newly described type strains.</title>
        <authorList>
            <person name="Whitman W."/>
        </authorList>
    </citation>
    <scope>NUCLEOTIDE SEQUENCE [LARGE SCALE GENOMIC DNA]</scope>
    <source>
        <strain evidence="13 14">IMMIB AFH-6</strain>
    </source>
</reference>
<dbReference type="InterPro" id="IPR003644">
    <property type="entry name" value="Calx_beta"/>
</dbReference>
<dbReference type="PROSITE" id="PS00659">
    <property type="entry name" value="GLYCOSYL_HYDROL_F5"/>
    <property type="match status" value="1"/>
</dbReference>
<keyword evidence="10" id="KW-0624">Polysaccharide degradation</keyword>
<dbReference type="Pfam" id="PF16841">
    <property type="entry name" value="CBM60"/>
    <property type="match status" value="2"/>
</dbReference>
<dbReference type="RefSeq" id="WP_209767294.1">
    <property type="nucleotide sequence ID" value="NZ_JAGINP010000010.1"/>
</dbReference>
<keyword evidence="8" id="KW-0119">Carbohydrate metabolism</keyword>
<evidence type="ECO:0000256" key="4">
    <source>
        <dbReference type="ARBA" id="ARBA00022737"/>
    </source>
</evidence>
<evidence type="ECO:0000313" key="14">
    <source>
        <dbReference type="Proteomes" id="UP000781958"/>
    </source>
</evidence>
<dbReference type="InterPro" id="IPR038081">
    <property type="entry name" value="CalX-like_sf"/>
</dbReference>
<dbReference type="SMART" id="SM00237">
    <property type="entry name" value="Calx_beta"/>
    <property type="match status" value="1"/>
</dbReference>
<evidence type="ECO:0000256" key="11">
    <source>
        <dbReference type="SAM" id="MobiDB-lite"/>
    </source>
</evidence>
<dbReference type="PANTHER" id="PTHR35923">
    <property type="entry name" value="MAJOR EXTRACELLULAR ENDOGLUCANASE"/>
    <property type="match status" value="1"/>
</dbReference>
<dbReference type="Pfam" id="PF03160">
    <property type="entry name" value="Calx-beta"/>
    <property type="match status" value="1"/>
</dbReference>
<dbReference type="InterPro" id="IPR018087">
    <property type="entry name" value="Glyco_hydro_5_CS"/>
</dbReference>
<name>A0ABS4SLD3_9PROT</name>
<dbReference type="SUPFAM" id="SSF51445">
    <property type="entry name" value="(Trans)glycosidases"/>
    <property type="match status" value="1"/>
</dbReference>
<dbReference type="InterPro" id="IPR017853">
    <property type="entry name" value="GH"/>
</dbReference>
<evidence type="ECO:0000313" key="13">
    <source>
        <dbReference type="EMBL" id="MBP2293366.1"/>
    </source>
</evidence>
<dbReference type="SUPFAM" id="SSF141072">
    <property type="entry name" value="CalX-like"/>
    <property type="match status" value="1"/>
</dbReference>
<feature type="domain" description="Calx-beta" evidence="12">
    <location>
        <begin position="670"/>
        <end position="768"/>
    </location>
</feature>
<dbReference type="Proteomes" id="UP000781958">
    <property type="component" value="Unassembled WGS sequence"/>
</dbReference>
<accession>A0ABS4SLD3</accession>
<protein>
    <recommendedName>
        <fullName evidence="2">cellulase</fullName>
        <ecNumber evidence="2">3.2.1.4</ecNumber>
    </recommendedName>
</protein>
<evidence type="ECO:0000256" key="8">
    <source>
        <dbReference type="ARBA" id="ARBA00023277"/>
    </source>
</evidence>
<dbReference type="GO" id="GO:0008810">
    <property type="term" value="F:cellulase activity"/>
    <property type="evidence" value="ECO:0007669"/>
    <property type="project" value="UniProtKB-EC"/>
</dbReference>
<dbReference type="Pfam" id="PF00150">
    <property type="entry name" value="Cellulase"/>
    <property type="match status" value="1"/>
</dbReference>
<dbReference type="InterPro" id="IPR001547">
    <property type="entry name" value="Glyco_hydro_5"/>
</dbReference>
<evidence type="ECO:0000256" key="1">
    <source>
        <dbReference type="ARBA" id="ARBA00000966"/>
    </source>
</evidence>
<gene>
    <name evidence="13" type="ORF">J2851_003149</name>
</gene>
<keyword evidence="5 13" id="KW-0378">Hydrolase</keyword>
<evidence type="ECO:0000256" key="3">
    <source>
        <dbReference type="ARBA" id="ARBA00022729"/>
    </source>
</evidence>